<dbReference type="AlphaFoldDB" id="G3W9W2"/>
<dbReference type="GO" id="GO:0071222">
    <property type="term" value="P:cellular response to lipopolysaccharide"/>
    <property type="evidence" value="ECO:0007669"/>
    <property type="project" value="TreeGrafter"/>
</dbReference>
<protein>
    <recommendedName>
        <fullName evidence="4">Interleukin-1</fullName>
    </recommendedName>
</protein>
<dbReference type="PRINTS" id="PR00264">
    <property type="entry name" value="INTERLEUKIN1"/>
</dbReference>
<organism evidence="5 6">
    <name type="scientific">Sarcophilus harrisii</name>
    <name type="common">Tasmanian devil</name>
    <name type="synonym">Sarcophilus laniarius</name>
    <dbReference type="NCBI Taxonomy" id="9305"/>
    <lineage>
        <taxon>Eukaryota</taxon>
        <taxon>Metazoa</taxon>
        <taxon>Chordata</taxon>
        <taxon>Craniata</taxon>
        <taxon>Vertebrata</taxon>
        <taxon>Euteleostomi</taxon>
        <taxon>Mammalia</taxon>
        <taxon>Metatheria</taxon>
        <taxon>Dasyuromorphia</taxon>
        <taxon>Dasyuridae</taxon>
        <taxon>Sarcophilus</taxon>
    </lineage>
</organism>
<dbReference type="InterPro" id="IPR008996">
    <property type="entry name" value="IL1/FGF"/>
</dbReference>
<evidence type="ECO:0000256" key="4">
    <source>
        <dbReference type="RuleBase" id="RU003753"/>
    </source>
</evidence>
<dbReference type="Gene3D" id="2.80.10.50">
    <property type="match status" value="1"/>
</dbReference>
<evidence type="ECO:0000256" key="1">
    <source>
        <dbReference type="ARBA" id="ARBA00004613"/>
    </source>
</evidence>
<dbReference type="KEGG" id="shr:111718724"/>
<proteinExistence type="inferred from homology"/>
<dbReference type="FunFam" id="2.80.10.50:FF:000013">
    <property type="entry name" value="Interleukin-1"/>
    <property type="match status" value="1"/>
</dbReference>
<keyword evidence="3 4" id="KW-0964">Secreted</keyword>
<evidence type="ECO:0000256" key="3">
    <source>
        <dbReference type="ARBA" id="ARBA00022525"/>
    </source>
</evidence>
<dbReference type="InterPro" id="IPR000975">
    <property type="entry name" value="IL-1_fam"/>
</dbReference>
<dbReference type="GeneTree" id="ENSGT00950000182943"/>
<dbReference type="STRING" id="9305.ENSSHAP00000012217"/>
<dbReference type="CDD" id="cd23300">
    <property type="entry name" value="beta-trefoil_IL36"/>
    <property type="match status" value="1"/>
</dbReference>
<dbReference type="SMART" id="SM00125">
    <property type="entry name" value="IL1"/>
    <property type="match status" value="1"/>
</dbReference>
<dbReference type="eggNOG" id="ENOG502STX9">
    <property type="taxonomic scope" value="Eukaryota"/>
</dbReference>
<reference evidence="5 6" key="1">
    <citation type="journal article" date="2011" name="Proc. Natl. Acad. Sci. U.S.A.">
        <title>Genetic diversity and population structure of the endangered marsupial Sarcophilus harrisii (Tasmanian devil).</title>
        <authorList>
            <person name="Miller W."/>
            <person name="Hayes V.M."/>
            <person name="Ratan A."/>
            <person name="Petersen D.C."/>
            <person name="Wittekindt N.E."/>
            <person name="Miller J."/>
            <person name="Walenz B."/>
            <person name="Knight J."/>
            <person name="Qi J."/>
            <person name="Zhao F."/>
            <person name="Wang Q."/>
            <person name="Bedoya-Reina O.C."/>
            <person name="Katiyar N."/>
            <person name="Tomsho L.P."/>
            <person name="Kasson L.M."/>
            <person name="Hardie R.A."/>
            <person name="Woodbridge P."/>
            <person name="Tindall E.A."/>
            <person name="Bertelsen M.F."/>
            <person name="Dixon D."/>
            <person name="Pyecroft S."/>
            <person name="Helgen K.M."/>
            <person name="Lesk A.M."/>
            <person name="Pringle T.H."/>
            <person name="Patterson N."/>
            <person name="Zhang Y."/>
            <person name="Kreiss A."/>
            <person name="Woods G.M."/>
            <person name="Jones M.E."/>
            <person name="Schuster S.C."/>
        </authorList>
    </citation>
    <scope>NUCLEOTIDE SEQUENCE [LARGE SCALE GENOMIC DNA]</scope>
</reference>
<evidence type="ECO:0000313" key="6">
    <source>
        <dbReference type="Proteomes" id="UP000007648"/>
    </source>
</evidence>
<dbReference type="GeneID" id="111718724"/>
<dbReference type="Proteomes" id="UP000007648">
    <property type="component" value="Unassembled WGS sequence"/>
</dbReference>
<dbReference type="OrthoDB" id="9449069at2759"/>
<dbReference type="PANTHER" id="PTHR10078:SF27">
    <property type="entry name" value="INTERLEUKIN-36 GAMMA"/>
    <property type="match status" value="1"/>
</dbReference>
<dbReference type="GO" id="GO:0005615">
    <property type="term" value="C:extracellular space"/>
    <property type="evidence" value="ECO:0007669"/>
    <property type="project" value="InterPro"/>
</dbReference>
<dbReference type="PRINTS" id="PR01357">
    <property type="entry name" value="INTRLEUKN1AB"/>
</dbReference>
<dbReference type="Ensembl" id="ENSSHAT00000012316.2">
    <property type="protein sequence ID" value="ENSSHAP00000012217.1"/>
    <property type="gene ID" value="ENSSHAG00000010472.2"/>
</dbReference>
<name>G3W9W2_SARHA</name>
<dbReference type="GO" id="GO:0002437">
    <property type="term" value="P:inflammatory response to antigenic stimulus"/>
    <property type="evidence" value="ECO:0007669"/>
    <property type="project" value="TreeGrafter"/>
</dbReference>
<reference evidence="5" key="2">
    <citation type="submission" date="2025-08" db="UniProtKB">
        <authorList>
            <consortium name="Ensembl"/>
        </authorList>
    </citation>
    <scope>IDENTIFICATION</scope>
</reference>
<evidence type="ECO:0000256" key="2">
    <source>
        <dbReference type="ARBA" id="ARBA00010448"/>
    </source>
</evidence>
<dbReference type="RefSeq" id="XP_023350992.1">
    <property type="nucleotide sequence ID" value="XM_023495224.2"/>
</dbReference>
<comment type="similarity">
    <text evidence="2 4">Belongs to the IL-1 family.</text>
</comment>
<sequence>MDSEKSKQLSRDIVSIIHLKDTNQQVLILQDNILIASPHSDYVTPVTFASLPCRDIENLAIDKGSPIYLGIDGKELCLCCEESEGEPTLKLKEKNVWKLYQSKDAEKPFVFYQDQNGSMSSLESAAYPGWFICTSSERNRPLRMTQQKEPNCNTSFYLSQ</sequence>
<keyword evidence="6" id="KW-1185">Reference proteome</keyword>
<dbReference type="PRINTS" id="PR01359">
    <property type="entry name" value="INTRLEUKIN1B"/>
</dbReference>
<dbReference type="InParanoid" id="G3W9W2"/>
<gene>
    <name evidence="5" type="primary">LOC111718724</name>
</gene>
<dbReference type="SUPFAM" id="SSF50353">
    <property type="entry name" value="Cytokine"/>
    <property type="match status" value="1"/>
</dbReference>
<dbReference type="GO" id="GO:0010628">
    <property type="term" value="P:positive regulation of gene expression"/>
    <property type="evidence" value="ECO:0007669"/>
    <property type="project" value="TreeGrafter"/>
</dbReference>
<dbReference type="PANTHER" id="PTHR10078">
    <property type="entry name" value="INTERLEUKIN-1 FAMILY MEMBER"/>
    <property type="match status" value="1"/>
</dbReference>
<comment type="subcellular location">
    <subcellularLocation>
        <location evidence="1 4">Secreted</location>
    </subcellularLocation>
</comment>
<dbReference type="GO" id="GO:0005125">
    <property type="term" value="F:cytokine activity"/>
    <property type="evidence" value="ECO:0007669"/>
    <property type="project" value="UniProtKB-UniRule"/>
</dbReference>
<reference evidence="5" key="3">
    <citation type="submission" date="2025-09" db="UniProtKB">
        <authorList>
            <consortium name="Ensembl"/>
        </authorList>
    </citation>
    <scope>IDENTIFICATION</scope>
</reference>
<dbReference type="Pfam" id="PF00340">
    <property type="entry name" value="IL1"/>
    <property type="match status" value="1"/>
</dbReference>
<dbReference type="HOGENOM" id="CLU_095373_1_0_1"/>
<dbReference type="GO" id="GO:0005149">
    <property type="term" value="F:interleukin-1 receptor binding"/>
    <property type="evidence" value="ECO:0007669"/>
    <property type="project" value="UniProtKB-UniRule"/>
</dbReference>
<dbReference type="GO" id="GO:0019221">
    <property type="term" value="P:cytokine-mediated signaling pathway"/>
    <property type="evidence" value="ECO:0007669"/>
    <property type="project" value="TreeGrafter"/>
</dbReference>
<dbReference type="OMA" id="QNIMDLY"/>
<evidence type="ECO:0000313" key="5">
    <source>
        <dbReference type="Ensembl" id="ENSSHAP00000012217.1"/>
    </source>
</evidence>
<accession>G3W9W2</accession>